<dbReference type="Gene3D" id="3.10.180.10">
    <property type="entry name" value="2,3-Dihydroxybiphenyl 1,2-Dioxygenase, domain 1"/>
    <property type="match status" value="1"/>
</dbReference>
<evidence type="ECO:0000313" key="2">
    <source>
        <dbReference type="EMBL" id="MDY7229037.1"/>
    </source>
</evidence>
<sequence length="134" mass="14970">MHRSRFCALVIDCKVDDIDAAATFWSSAFGKPVVPPSPDSGNYRELSTGDDEPIILLQKVDHESRVHLDIEADDLDAEVKRLEALGAKRVAFVRQRWWVMEAPTGHRFCVVRPQRGALEGRPRTNSWDGGATSP</sequence>
<comment type="caution">
    <text evidence="2">The sequence shown here is derived from an EMBL/GenBank/DDBJ whole genome shotgun (WGS) entry which is preliminary data.</text>
</comment>
<dbReference type="CDD" id="cd06587">
    <property type="entry name" value="VOC"/>
    <property type="match status" value="1"/>
</dbReference>
<dbReference type="PROSITE" id="PS51819">
    <property type="entry name" value="VOC"/>
    <property type="match status" value="1"/>
</dbReference>
<dbReference type="Pfam" id="PF18029">
    <property type="entry name" value="Glyoxalase_6"/>
    <property type="match status" value="1"/>
</dbReference>
<dbReference type="Proteomes" id="UP001291309">
    <property type="component" value="Unassembled WGS sequence"/>
</dbReference>
<reference evidence="2 3" key="1">
    <citation type="submission" date="2023-12" db="EMBL/GenBank/DDBJ databases">
        <title>the genome sequence of Hyalangium sp. s54d21.</title>
        <authorList>
            <person name="Zhang X."/>
        </authorList>
    </citation>
    <scope>NUCLEOTIDE SEQUENCE [LARGE SCALE GENOMIC DNA]</scope>
    <source>
        <strain evidence="3">s54d21</strain>
    </source>
</reference>
<dbReference type="SUPFAM" id="SSF54593">
    <property type="entry name" value="Glyoxalase/Bleomycin resistance protein/Dihydroxybiphenyl dioxygenase"/>
    <property type="match status" value="1"/>
</dbReference>
<dbReference type="PANTHER" id="PTHR35908:SF1">
    <property type="entry name" value="CONSERVED PROTEIN"/>
    <property type="match status" value="1"/>
</dbReference>
<gene>
    <name evidence="2" type="ORF">SYV04_21675</name>
</gene>
<dbReference type="RefSeq" id="WP_321547760.1">
    <property type="nucleotide sequence ID" value="NZ_JAXIVS010000007.1"/>
</dbReference>
<feature type="domain" description="VOC" evidence="1">
    <location>
        <begin position="5"/>
        <end position="123"/>
    </location>
</feature>
<organism evidence="2 3">
    <name type="scientific">Hyalangium rubrum</name>
    <dbReference type="NCBI Taxonomy" id="3103134"/>
    <lineage>
        <taxon>Bacteria</taxon>
        <taxon>Pseudomonadati</taxon>
        <taxon>Myxococcota</taxon>
        <taxon>Myxococcia</taxon>
        <taxon>Myxococcales</taxon>
        <taxon>Cystobacterineae</taxon>
        <taxon>Archangiaceae</taxon>
        <taxon>Hyalangium</taxon>
    </lineage>
</organism>
<dbReference type="EMBL" id="JAXIVS010000007">
    <property type="protein sequence ID" value="MDY7229037.1"/>
    <property type="molecule type" value="Genomic_DNA"/>
</dbReference>
<evidence type="ECO:0000313" key="3">
    <source>
        <dbReference type="Proteomes" id="UP001291309"/>
    </source>
</evidence>
<protein>
    <submittedName>
        <fullName evidence="2">VOC family protein</fullName>
    </submittedName>
</protein>
<name>A0ABU5H6D0_9BACT</name>
<accession>A0ABU5H6D0</accession>
<dbReference type="InterPro" id="IPR029068">
    <property type="entry name" value="Glyas_Bleomycin-R_OHBP_Dase"/>
</dbReference>
<evidence type="ECO:0000259" key="1">
    <source>
        <dbReference type="PROSITE" id="PS51819"/>
    </source>
</evidence>
<proteinExistence type="predicted"/>
<keyword evidence="3" id="KW-1185">Reference proteome</keyword>
<dbReference type="InterPro" id="IPR041581">
    <property type="entry name" value="Glyoxalase_6"/>
</dbReference>
<dbReference type="InterPro" id="IPR037523">
    <property type="entry name" value="VOC_core"/>
</dbReference>
<dbReference type="PANTHER" id="PTHR35908">
    <property type="entry name" value="HYPOTHETICAL FUSION PROTEIN"/>
    <property type="match status" value="1"/>
</dbReference>